<gene>
    <name evidence="2" type="ORF">Dace_0441</name>
</gene>
<reference evidence="2" key="1">
    <citation type="submission" date="2006-05" db="EMBL/GenBank/DDBJ databases">
        <title>Annotation of the draft genome assembly of Desulfuromonas acetoxidans DSM 684.</title>
        <authorList>
            <consortium name="US DOE Joint Genome Institute (JGI-ORNL)"/>
            <person name="Larimer F."/>
            <person name="Land M."/>
            <person name="Hauser L."/>
        </authorList>
    </citation>
    <scope>NUCLEOTIDE SEQUENCE [LARGE SCALE GENOMIC DNA]</scope>
    <source>
        <strain evidence="2">DSM 684</strain>
    </source>
</reference>
<dbReference type="EMBL" id="AAEW02000021">
    <property type="protein sequence ID" value="EAT14612.1"/>
    <property type="molecule type" value="Genomic_DNA"/>
</dbReference>
<sequence>MKKHILFTLLVLLLSATSVMAHTALMSCFDEGDGTITCEGGFSDGSSASGVEVRIEQQGKVLLKTKMDDYSEVNFKKPQGDYTVIFHAGEGHSVTVSGKDIVE</sequence>
<dbReference type="Gene3D" id="2.60.40.10">
    <property type="entry name" value="Immunoglobulins"/>
    <property type="match status" value="1"/>
</dbReference>
<reference evidence="2" key="2">
    <citation type="submission" date="2006-05" db="EMBL/GenBank/DDBJ databases">
        <title>Sequencing of the draft genome and assembly of Desulfuromonas acetoxidans DSM 684.</title>
        <authorList>
            <consortium name="US DOE Joint Genome Institute (JGI-PGF)"/>
            <person name="Copeland A."/>
            <person name="Lucas S."/>
            <person name="Lapidus A."/>
            <person name="Barry K."/>
            <person name="Detter J.C."/>
            <person name="Glavina del Rio T."/>
            <person name="Hammon N."/>
            <person name="Israni S."/>
            <person name="Dalin E."/>
            <person name="Tice H."/>
            <person name="Bruce D."/>
            <person name="Pitluck S."/>
            <person name="Richardson P."/>
        </authorList>
    </citation>
    <scope>NUCLEOTIDE SEQUENCE [LARGE SCALE GENOMIC DNA]</scope>
    <source>
        <strain evidence="2">DSM 684</strain>
    </source>
</reference>
<accession>Q1JWF6</accession>
<keyword evidence="1" id="KW-0732">Signal</keyword>
<comment type="caution">
    <text evidence="2">The sequence shown here is derived from an EMBL/GenBank/DDBJ whole genome shotgun (WGS) entry which is preliminary data.</text>
</comment>
<evidence type="ECO:0000313" key="2">
    <source>
        <dbReference type="EMBL" id="EAT14612.1"/>
    </source>
</evidence>
<protein>
    <submittedName>
        <fullName evidence="2">Uncharacterized protein</fullName>
    </submittedName>
</protein>
<organism evidence="2 3">
    <name type="scientific">Desulfuromonas acetoxidans (strain DSM 684 / 11070)</name>
    <dbReference type="NCBI Taxonomy" id="281689"/>
    <lineage>
        <taxon>Bacteria</taxon>
        <taxon>Pseudomonadati</taxon>
        <taxon>Thermodesulfobacteriota</taxon>
        <taxon>Desulfuromonadia</taxon>
        <taxon>Desulfuromonadales</taxon>
        <taxon>Desulfuromonadaceae</taxon>
        <taxon>Desulfuromonas</taxon>
    </lineage>
</organism>
<dbReference type="RefSeq" id="WP_006002480.1">
    <property type="nucleotide sequence ID" value="NZ_AAEW02000021.1"/>
</dbReference>
<evidence type="ECO:0000313" key="3">
    <source>
        <dbReference type="Proteomes" id="UP000005695"/>
    </source>
</evidence>
<feature type="signal peptide" evidence="1">
    <location>
        <begin position="1"/>
        <end position="21"/>
    </location>
</feature>
<name>Q1JWF6_DESA6</name>
<evidence type="ECO:0000256" key="1">
    <source>
        <dbReference type="SAM" id="SignalP"/>
    </source>
</evidence>
<keyword evidence="3" id="KW-1185">Reference proteome</keyword>
<dbReference type="Proteomes" id="UP000005695">
    <property type="component" value="Unassembled WGS sequence"/>
</dbReference>
<feature type="chain" id="PRO_5004192573" evidence="1">
    <location>
        <begin position="22"/>
        <end position="103"/>
    </location>
</feature>
<dbReference type="AlphaFoldDB" id="Q1JWF6"/>
<dbReference type="PROSITE" id="PS51257">
    <property type="entry name" value="PROKAR_LIPOPROTEIN"/>
    <property type="match status" value="1"/>
</dbReference>
<dbReference type="OrthoDB" id="363007at2"/>
<dbReference type="InterPro" id="IPR013783">
    <property type="entry name" value="Ig-like_fold"/>
</dbReference>
<proteinExistence type="predicted"/>